<sequence>MNQETVQTTKIAIFRNRKIRKSIHKNEWWFVVEDVILALIDSNDSKQYIQRMRIRD</sequence>
<protein>
    <submittedName>
        <fullName evidence="1">Prophage antirepressor</fullName>
    </submittedName>
</protein>
<feature type="non-terminal residue" evidence="1">
    <location>
        <position position="56"/>
    </location>
</feature>
<proteinExistence type="predicted"/>
<dbReference type="Proteomes" id="UP000034063">
    <property type="component" value="Unassembled WGS sequence"/>
</dbReference>
<comment type="caution">
    <text evidence="1">The sequence shown here is derived from an EMBL/GenBank/DDBJ whole genome shotgun (WGS) entry which is preliminary data.</text>
</comment>
<reference evidence="1 2" key="1">
    <citation type="journal article" date="2015" name="Nature">
        <title>rRNA introns, odd ribosomes, and small enigmatic genomes across a large radiation of phyla.</title>
        <authorList>
            <person name="Brown C.T."/>
            <person name="Hug L.A."/>
            <person name="Thomas B.C."/>
            <person name="Sharon I."/>
            <person name="Castelle C.J."/>
            <person name="Singh A."/>
            <person name="Wilkins M.J."/>
            <person name="Williams K.H."/>
            <person name="Banfield J.F."/>
        </authorList>
    </citation>
    <scope>NUCLEOTIDE SEQUENCE [LARGE SCALE GENOMIC DNA]</scope>
</reference>
<name>A0A0G1JPC2_9BACT</name>
<evidence type="ECO:0000313" key="1">
    <source>
        <dbReference type="EMBL" id="KKT45822.1"/>
    </source>
</evidence>
<gene>
    <name evidence="1" type="ORF">UW37_C0040G0011</name>
</gene>
<organism evidence="1 2">
    <name type="scientific">Candidatus Gottesmanbacteria bacterium GW2011_GWA2_44_17</name>
    <dbReference type="NCBI Taxonomy" id="1618444"/>
    <lineage>
        <taxon>Bacteria</taxon>
        <taxon>Candidatus Gottesmaniibacteriota</taxon>
    </lineage>
</organism>
<evidence type="ECO:0000313" key="2">
    <source>
        <dbReference type="Proteomes" id="UP000034063"/>
    </source>
</evidence>
<dbReference type="EMBL" id="LCIB01000040">
    <property type="protein sequence ID" value="KKT45822.1"/>
    <property type="molecule type" value="Genomic_DNA"/>
</dbReference>
<accession>A0A0G1JPC2</accession>
<dbReference type="AlphaFoldDB" id="A0A0G1JPC2"/>